<dbReference type="AlphaFoldDB" id="A0A972JLF7"/>
<proteinExistence type="predicted"/>
<reference evidence="3" key="1">
    <citation type="submission" date="2020-04" db="EMBL/GenBank/DDBJ databases">
        <title>Description of Shewanella salipaludis sp. nov., isolated from a salt marsh.</title>
        <authorList>
            <person name="Park S."/>
            <person name="Yoon J.-H."/>
        </authorList>
    </citation>
    <scope>NUCLEOTIDE SEQUENCE</scope>
    <source>
        <strain evidence="3">SHSM-M6</strain>
    </source>
</reference>
<comment type="caution">
    <text evidence="3">The sequence shown here is derived from an EMBL/GenBank/DDBJ whole genome shotgun (WGS) entry which is preliminary data.</text>
</comment>
<name>A0A972JLF7_9GAMM</name>
<organism evidence="3 4">
    <name type="scientific">Shewanella salipaludis</name>
    <dbReference type="NCBI Taxonomy" id="2723052"/>
    <lineage>
        <taxon>Bacteria</taxon>
        <taxon>Pseudomonadati</taxon>
        <taxon>Pseudomonadota</taxon>
        <taxon>Gammaproteobacteria</taxon>
        <taxon>Alteromonadales</taxon>
        <taxon>Shewanellaceae</taxon>
        <taxon>Shewanella</taxon>
    </lineage>
</organism>
<feature type="region of interest" description="Disordered" evidence="1">
    <location>
        <begin position="365"/>
        <end position="387"/>
    </location>
</feature>
<evidence type="ECO:0000313" key="4">
    <source>
        <dbReference type="Proteomes" id="UP000737113"/>
    </source>
</evidence>
<dbReference type="PROSITE" id="PS51257">
    <property type="entry name" value="PROKAR_LIPOPROTEIN"/>
    <property type="match status" value="1"/>
</dbReference>
<evidence type="ECO:0000256" key="1">
    <source>
        <dbReference type="SAM" id="MobiDB-lite"/>
    </source>
</evidence>
<dbReference type="GO" id="GO:0006508">
    <property type="term" value="P:proteolysis"/>
    <property type="evidence" value="ECO:0007669"/>
    <property type="project" value="InterPro"/>
</dbReference>
<feature type="compositionally biased region" description="Polar residues" evidence="1">
    <location>
        <begin position="369"/>
        <end position="384"/>
    </location>
</feature>
<dbReference type="EMBL" id="JAAXYH010000005">
    <property type="protein sequence ID" value="NMH65392.1"/>
    <property type="molecule type" value="Genomic_DNA"/>
</dbReference>
<evidence type="ECO:0000313" key="3">
    <source>
        <dbReference type="EMBL" id="NMH65392.1"/>
    </source>
</evidence>
<feature type="domain" description="Tail specific protease" evidence="2">
    <location>
        <begin position="417"/>
        <end position="497"/>
    </location>
</feature>
<dbReference type="InterPro" id="IPR005151">
    <property type="entry name" value="Tail-specific_protease"/>
</dbReference>
<evidence type="ECO:0000259" key="2">
    <source>
        <dbReference type="Pfam" id="PF03572"/>
    </source>
</evidence>
<keyword evidence="4" id="KW-1185">Reference proteome</keyword>
<dbReference type="SUPFAM" id="SSF52096">
    <property type="entry name" value="ClpP/crotonase"/>
    <property type="match status" value="1"/>
</dbReference>
<protein>
    <submittedName>
        <fullName evidence="3">Peptidase S41</fullName>
    </submittedName>
</protein>
<dbReference type="Gene3D" id="3.90.226.10">
    <property type="entry name" value="2-enoyl-CoA Hydratase, Chain A, domain 1"/>
    <property type="match status" value="1"/>
</dbReference>
<dbReference type="GO" id="GO:0008236">
    <property type="term" value="F:serine-type peptidase activity"/>
    <property type="evidence" value="ECO:0007669"/>
    <property type="project" value="InterPro"/>
</dbReference>
<dbReference type="Pfam" id="PF03572">
    <property type="entry name" value="Peptidase_S41"/>
    <property type="match status" value="1"/>
</dbReference>
<gene>
    <name evidence="3" type="ORF">HC757_09435</name>
</gene>
<accession>A0A972JLF7</accession>
<dbReference type="RefSeq" id="WP_169564095.1">
    <property type="nucleotide sequence ID" value="NZ_JAAXYH010000005.1"/>
</dbReference>
<sequence length="550" mass="60979">MPYGYRTIVGVFCLLLGCCLLRLSLFSLPARLPAQRIEGQALRQDLYVLLERLTENSAFFALEPQRRQAALNQAAHRLAERYPISITGDRLAAEITKLLSTLGDPGASVAPFPTGAARLPVTLRPYRDRWLALTLAQRPLDPDYPFISHIDGIPLSRWLQASQAYLPTQMQQHAGMQAFWLERLGLLRQDIGLRQRPEVTLTLSNDDQQQRQLILALSRQTLAPEPGLTESEVPGLTEHGLAASELRQWVSEPELQSPTRPSQLETDMGAEPELARQAMRISITNLDELAINPILQATLAAGLQRPLLLLDLRHAHGTHPELLQLLTGYDDGPKAKRPLGFANYRRAPGLRNDYLGPLNFIPLEESSRQPRQTAATDSLATTQPRPMLMPMPGQQAFSPFYVRPYPSVSSPSGAFPANNRLALLIGPDCRQECEWIAHSAKSWSRVTLIGERTVGDLGRKYYFTLPNSGLRIGVSASLAYTSEGQLLSGVGTLPDIELTGGEPLEWHRLQELLSPQPDDLRHRLALLQTEAQTETQAPGAEPQPLQTAQH</sequence>
<dbReference type="Proteomes" id="UP000737113">
    <property type="component" value="Unassembled WGS sequence"/>
</dbReference>
<dbReference type="InterPro" id="IPR029045">
    <property type="entry name" value="ClpP/crotonase-like_dom_sf"/>
</dbReference>